<dbReference type="PRINTS" id="PR00344">
    <property type="entry name" value="BCTRLSENSOR"/>
</dbReference>
<evidence type="ECO:0000256" key="6">
    <source>
        <dbReference type="ARBA" id="ARBA00022679"/>
    </source>
</evidence>
<feature type="transmembrane region" description="Helical" evidence="10">
    <location>
        <begin position="78"/>
        <end position="97"/>
    </location>
</feature>
<evidence type="ECO:0000256" key="5">
    <source>
        <dbReference type="ARBA" id="ARBA00022553"/>
    </source>
</evidence>
<evidence type="ECO:0000256" key="4">
    <source>
        <dbReference type="ARBA" id="ARBA00022475"/>
    </source>
</evidence>
<evidence type="ECO:0000256" key="10">
    <source>
        <dbReference type="SAM" id="Phobius"/>
    </source>
</evidence>
<dbReference type="CDD" id="cd00082">
    <property type="entry name" value="HisKA"/>
    <property type="match status" value="1"/>
</dbReference>
<gene>
    <name evidence="12" type="ORF">ACFOEB_01395</name>
</gene>
<dbReference type="InterPro" id="IPR003661">
    <property type="entry name" value="HisK_dim/P_dom"/>
</dbReference>
<evidence type="ECO:0000256" key="3">
    <source>
        <dbReference type="ARBA" id="ARBA00012438"/>
    </source>
</evidence>
<dbReference type="PANTHER" id="PTHR44936:SF10">
    <property type="entry name" value="SENSOR PROTEIN RSTB"/>
    <property type="match status" value="1"/>
</dbReference>
<organism evidence="12 13">
    <name type="scientific">Gilvimarinus japonicus</name>
    <dbReference type="NCBI Taxonomy" id="1796469"/>
    <lineage>
        <taxon>Bacteria</taxon>
        <taxon>Pseudomonadati</taxon>
        <taxon>Pseudomonadota</taxon>
        <taxon>Gammaproteobacteria</taxon>
        <taxon>Cellvibrionales</taxon>
        <taxon>Cellvibrionaceae</taxon>
        <taxon>Gilvimarinus</taxon>
    </lineage>
</organism>
<keyword evidence="5" id="KW-0597">Phosphoprotein</keyword>
<dbReference type="Gene3D" id="1.10.287.130">
    <property type="match status" value="1"/>
</dbReference>
<name>A0ABV7HNY0_9GAMM</name>
<evidence type="ECO:0000313" key="12">
    <source>
        <dbReference type="EMBL" id="MFC3153845.1"/>
    </source>
</evidence>
<dbReference type="SMART" id="SM00387">
    <property type="entry name" value="HATPase_c"/>
    <property type="match status" value="1"/>
</dbReference>
<evidence type="ECO:0000256" key="8">
    <source>
        <dbReference type="ARBA" id="ARBA00022777"/>
    </source>
</evidence>
<keyword evidence="13" id="KW-1185">Reference proteome</keyword>
<keyword evidence="8 12" id="KW-0418">Kinase</keyword>
<feature type="transmembrane region" description="Helical" evidence="10">
    <location>
        <begin position="162"/>
        <end position="184"/>
    </location>
</feature>
<dbReference type="SUPFAM" id="SSF55874">
    <property type="entry name" value="ATPase domain of HSP90 chaperone/DNA topoisomerase II/histidine kinase"/>
    <property type="match status" value="1"/>
</dbReference>
<evidence type="ECO:0000256" key="2">
    <source>
        <dbReference type="ARBA" id="ARBA00004651"/>
    </source>
</evidence>
<keyword evidence="7" id="KW-0547">Nucleotide-binding</keyword>
<dbReference type="InterPro" id="IPR003594">
    <property type="entry name" value="HATPase_dom"/>
</dbReference>
<comment type="catalytic activity">
    <reaction evidence="1">
        <text>ATP + protein L-histidine = ADP + protein N-phospho-L-histidine.</text>
        <dbReference type="EC" id="2.7.13.3"/>
    </reaction>
</comment>
<dbReference type="InterPro" id="IPR036097">
    <property type="entry name" value="HisK_dim/P_sf"/>
</dbReference>
<evidence type="ECO:0000256" key="9">
    <source>
        <dbReference type="ARBA" id="ARBA00022840"/>
    </source>
</evidence>
<protein>
    <recommendedName>
        <fullName evidence="3">histidine kinase</fullName>
        <ecNumber evidence="3">2.7.13.3</ecNumber>
    </recommendedName>
</protein>
<comment type="subcellular location">
    <subcellularLocation>
        <location evidence="2">Cell membrane</location>
        <topology evidence="2">Multi-pass membrane protein</topology>
    </subcellularLocation>
</comment>
<dbReference type="InterPro" id="IPR050980">
    <property type="entry name" value="2C_sensor_his_kinase"/>
</dbReference>
<dbReference type="InterPro" id="IPR004358">
    <property type="entry name" value="Sig_transdc_His_kin-like_C"/>
</dbReference>
<dbReference type="EMBL" id="JBHRTL010000001">
    <property type="protein sequence ID" value="MFC3153845.1"/>
    <property type="molecule type" value="Genomic_DNA"/>
</dbReference>
<dbReference type="Proteomes" id="UP001595548">
    <property type="component" value="Unassembled WGS sequence"/>
</dbReference>
<keyword evidence="6" id="KW-0808">Transferase</keyword>
<keyword evidence="10" id="KW-0812">Transmembrane</keyword>
<evidence type="ECO:0000259" key="11">
    <source>
        <dbReference type="PROSITE" id="PS50109"/>
    </source>
</evidence>
<accession>A0ABV7HNY0</accession>
<evidence type="ECO:0000313" key="13">
    <source>
        <dbReference type="Proteomes" id="UP001595548"/>
    </source>
</evidence>
<dbReference type="Pfam" id="PF02518">
    <property type="entry name" value="HATPase_c"/>
    <property type="match status" value="1"/>
</dbReference>
<comment type="caution">
    <text evidence="12">The sequence shown here is derived from an EMBL/GenBank/DDBJ whole genome shotgun (WGS) entry which is preliminary data.</text>
</comment>
<evidence type="ECO:0000256" key="7">
    <source>
        <dbReference type="ARBA" id="ARBA00022741"/>
    </source>
</evidence>
<feature type="transmembrane region" description="Helical" evidence="10">
    <location>
        <begin position="124"/>
        <end position="142"/>
    </location>
</feature>
<keyword evidence="4" id="KW-1003">Cell membrane</keyword>
<keyword evidence="10" id="KW-0472">Membrane</keyword>
<dbReference type="PROSITE" id="PS50109">
    <property type="entry name" value="HIS_KIN"/>
    <property type="match status" value="1"/>
</dbReference>
<keyword evidence="10" id="KW-1133">Transmembrane helix</keyword>
<dbReference type="GO" id="GO:0016301">
    <property type="term" value="F:kinase activity"/>
    <property type="evidence" value="ECO:0007669"/>
    <property type="project" value="UniProtKB-KW"/>
</dbReference>
<keyword evidence="9" id="KW-0067">ATP-binding</keyword>
<feature type="domain" description="Histidine kinase" evidence="11">
    <location>
        <begin position="219"/>
        <end position="424"/>
    </location>
</feature>
<dbReference type="EC" id="2.7.13.3" evidence="3"/>
<dbReference type="Gene3D" id="3.30.565.10">
    <property type="entry name" value="Histidine kinase-like ATPase, C-terminal domain"/>
    <property type="match status" value="1"/>
</dbReference>
<evidence type="ECO:0000256" key="1">
    <source>
        <dbReference type="ARBA" id="ARBA00000085"/>
    </source>
</evidence>
<dbReference type="InterPro" id="IPR005467">
    <property type="entry name" value="His_kinase_dom"/>
</dbReference>
<dbReference type="RefSeq" id="WP_382413840.1">
    <property type="nucleotide sequence ID" value="NZ_AP031500.1"/>
</dbReference>
<reference evidence="13" key="1">
    <citation type="journal article" date="2019" name="Int. J. Syst. Evol. Microbiol.">
        <title>The Global Catalogue of Microorganisms (GCM) 10K type strain sequencing project: providing services to taxonomists for standard genome sequencing and annotation.</title>
        <authorList>
            <consortium name="The Broad Institute Genomics Platform"/>
            <consortium name="The Broad Institute Genome Sequencing Center for Infectious Disease"/>
            <person name="Wu L."/>
            <person name="Ma J."/>
        </authorList>
    </citation>
    <scope>NUCLEOTIDE SEQUENCE [LARGE SCALE GENOMIC DNA]</scope>
    <source>
        <strain evidence="13">KCTC 52141</strain>
    </source>
</reference>
<sequence>MKTPYLTLKAPSEHCRQLVMMRSMVILTLAVASSLASKAGMAHLPLTPILAILLLLTAVNGFSLLRLRHPKSVTATELTAQLLTDILAVAAIAYFTGGATNPFLSYLLVPVCIGAATLPSKNAWAVSAAGIVLYGLLLRWYVPLQWLAPQGEAHAHHNSGPNWHVLGMWLNFALSAVLISYFVVRMASAVRLQQDELNRRREEDLRDEQLLAVATQAAGTAHELGTPLSTMKVLLADLRQDAQARAACGEDLEELYRQINHCAEILTSLRARSDLSRLHQPAAMSAQMYCTTLLDHWQLLRPETRPEIHLEDTLAVRQVRFHATIEQAIINVLNNAADACPEHLAIRVSIQTNRLIWQVSDRGEGLPEAARTAAGKTFFSSKPDGMGLGLFLTHASIQRFGGTVTLAPRPEGGTTTTITLPLDTQHD</sequence>
<dbReference type="SUPFAM" id="SSF47384">
    <property type="entry name" value="Homodimeric domain of signal transducing histidine kinase"/>
    <property type="match status" value="1"/>
</dbReference>
<dbReference type="PANTHER" id="PTHR44936">
    <property type="entry name" value="SENSOR PROTEIN CREC"/>
    <property type="match status" value="1"/>
</dbReference>
<dbReference type="InterPro" id="IPR036890">
    <property type="entry name" value="HATPase_C_sf"/>
</dbReference>
<feature type="transmembrane region" description="Helical" evidence="10">
    <location>
        <begin position="46"/>
        <end position="66"/>
    </location>
</feature>
<proteinExistence type="predicted"/>